<protein>
    <submittedName>
        <fullName evidence="1">Uncharacterized protein</fullName>
    </submittedName>
</protein>
<name>A0A9P6AGV1_9AGAM</name>
<reference evidence="1" key="1">
    <citation type="journal article" date="2020" name="Nat. Commun.">
        <title>Large-scale genome sequencing of mycorrhizal fungi provides insights into the early evolution of symbiotic traits.</title>
        <authorList>
            <person name="Miyauchi S."/>
            <person name="Kiss E."/>
            <person name="Kuo A."/>
            <person name="Drula E."/>
            <person name="Kohler A."/>
            <person name="Sanchez-Garcia M."/>
            <person name="Morin E."/>
            <person name="Andreopoulos B."/>
            <person name="Barry K.W."/>
            <person name="Bonito G."/>
            <person name="Buee M."/>
            <person name="Carver A."/>
            <person name="Chen C."/>
            <person name="Cichocki N."/>
            <person name="Clum A."/>
            <person name="Culley D."/>
            <person name="Crous P.W."/>
            <person name="Fauchery L."/>
            <person name="Girlanda M."/>
            <person name="Hayes R.D."/>
            <person name="Keri Z."/>
            <person name="LaButti K."/>
            <person name="Lipzen A."/>
            <person name="Lombard V."/>
            <person name="Magnuson J."/>
            <person name="Maillard F."/>
            <person name="Murat C."/>
            <person name="Nolan M."/>
            <person name="Ohm R.A."/>
            <person name="Pangilinan J."/>
            <person name="Pereira M.F."/>
            <person name="Perotto S."/>
            <person name="Peter M."/>
            <person name="Pfister S."/>
            <person name="Riley R."/>
            <person name="Sitrit Y."/>
            <person name="Stielow J.B."/>
            <person name="Szollosi G."/>
            <person name="Zifcakova L."/>
            <person name="Stursova M."/>
            <person name="Spatafora J.W."/>
            <person name="Tedersoo L."/>
            <person name="Vaario L.M."/>
            <person name="Yamada A."/>
            <person name="Yan M."/>
            <person name="Wang P."/>
            <person name="Xu J."/>
            <person name="Bruns T."/>
            <person name="Baldrian P."/>
            <person name="Vilgalys R."/>
            <person name="Dunand C."/>
            <person name="Henrissat B."/>
            <person name="Grigoriev I.V."/>
            <person name="Hibbett D."/>
            <person name="Nagy L.G."/>
            <person name="Martin F.M."/>
        </authorList>
    </citation>
    <scope>NUCLEOTIDE SEQUENCE</scope>
    <source>
        <strain evidence="1">UP504</strain>
    </source>
</reference>
<keyword evidence="2" id="KW-1185">Reference proteome</keyword>
<accession>A0A9P6AGV1</accession>
<feature type="non-terminal residue" evidence="1">
    <location>
        <position position="1"/>
    </location>
</feature>
<organism evidence="1 2">
    <name type="scientific">Hydnum rufescens UP504</name>
    <dbReference type="NCBI Taxonomy" id="1448309"/>
    <lineage>
        <taxon>Eukaryota</taxon>
        <taxon>Fungi</taxon>
        <taxon>Dikarya</taxon>
        <taxon>Basidiomycota</taxon>
        <taxon>Agaricomycotina</taxon>
        <taxon>Agaricomycetes</taxon>
        <taxon>Cantharellales</taxon>
        <taxon>Hydnaceae</taxon>
        <taxon>Hydnum</taxon>
    </lineage>
</organism>
<gene>
    <name evidence="1" type="ORF">BS47DRAFT_1353859</name>
</gene>
<dbReference type="EMBL" id="MU129148">
    <property type="protein sequence ID" value="KAF9505533.1"/>
    <property type="molecule type" value="Genomic_DNA"/>
</dbReference>
<dbReference type="Proteomes" id="UP000886523">
    <property type="component" value="Unassembled WGS sequence"/>
</dbReference>
<proteinExistence type="predicted"/>
<evidence type="ECO:0000313" key="1">
    <source>
        <dbReference type="EMBL" id="KAF9505533.1"/>
    </source>
</evidence>
<evidence type="ECO:0000313" key="2">
    <source>
        <dbReference type="Proteomes" id="UP000886523"/>
    </source>
</evidence>
<comment type="caution">
    <text evidence="1">The sequence shown here is derived from an EMBL/GenBank/DDBJ whole genome shotgun (WGS) entry which is preliminary data.</text>
</comment>
<sequence length="140" mass="15495">AGREAAIAKFKATAPPPDPKFELLFSMALQWWPGISFTMPTFRSIQPHKLIDSPDIDTGHMLLVMVMSATSPFPLSSQLPFLPQTNLLSFRQGHLPGSTDGSELVVWLSGHKMDSSLAQRIHAAELLEVDPRAIIQMFNQ</sequence>
<dbReference type="AlphaFoldDB" id="A0A9P6AGV1"/>